<protein>
    <recommendedName>
        <fullName evidence="8">HTH cro/C1-type domain-containing protein</fullName>
    </recommendedName>
</protein>
<dbReference type="PROSITE" id="PS50943">
    <property type="entry name" value="HTH_CROC1"/>
    <property type="match status" value="1"/>
</dbReference>
<comment type="similarity">
    <text evidence="1 7">Belongs to the peptidase S24 family.</text>
</comment>
<dbReference type="CDD" id="cd06529">
    <property type="entry name" value="S24_LexA-like"/>
    <property type="match status" value="1"/>
</dbReference>
<keyword evidence="3 7" id="KW-0378">Hydrolase</keyword>
<feature type="domain" description="HTH cro/C1-type" evidence="8">
    <location>
        <begin position="12"/>
        <end position="66"/>
    </location>
</feature>
<dbReference type="InterPro" id="IPR039418">
    <property type="entry name" value="LexA-like"/>
</dbReference>
<evidence type="ECO:0000256" key="3">
    <source>
        <dbReference type="ARBA" id="ARBA00022801"/>
    </source>
</evidence>
<dbReference type="PRINTS" id="PR00726">
    <property type="entry name" value="LEXASERPTASE"/>
</dbReference>
<dbReference type="CDD" id="cd00093">
    <property type="entry name" value="HTH_XRE"/>
    <property type="match status" value="1"/>
</dbReference>
<reference evidence="9 10" key="1">
    <citation type="submission" date="2018-10" db="EMBL/GenBank/DDBJ databases">
        <title>Draft Genome Sequence of Anaerotignum sp. KCTC 15736.</title>
        <authorList>
            <person name="Choi S.H."/>
            <person name="Kim J.S."/>
            <person name="Kang S.W."/>
            <person name="Lee J.S."/>
            <person name="Park S.H."/>
        </authorList>
    </citation>
    <scope>NUCLEOTIDE SEQUENCE [LARGE SCALE GENOMIC DNA]</scope>
    <source>
        <strain evidence="9 10">KCTC 15736</strain>
    </source>
</reference>
<evidence type="ECO:0000313" key="10">
    <source>
        <dbReference type="Proteomes" id="UP000287361"/>
    </source>
</evidence>
<dbReference type="Gene3D" id="2.10.109.10">
    <property type="entry name" value="Umud Fragment, subunit A"/>
    <property type="match status" value="1"/>
</dbReference>
<accession>A0A401LAL0</accession>
<keyword evidence="10" id="KW-1185">Reference proteome</keyword>
<dbReference type="GO" id="GO:0006281">
    <property type="term" value="P:DNA repair"/>
    <property type="evidence" value="ECO:0007669"/>
    <property type="project" value="UniProtKB-KW"/>
</dbReference>
<evidence type="ECO:0000256" key="2">
    <source>
        <dbReference type="ARBA" id="ARBA00022763"/>
    </source>
</evidence>
<keyword evidence="4 7" id="KW-0068">Autocatalytic cleavage</keyword>
<dbReference type="InterPro" id="IPR036286">
    <property type="entry name" value="LexA/Signal_pep-like_sf"/>
</dbReference>
<dbReference type="Pfam" id="PF00717">
    <property type="entry name" value="Peptidase_S24"/>
    <property type="match status" value="1"/>
</dbReference>
<dbReference type="SUPFAM" id="SSF47413">
    <property type="entry name" value="lambda repressor-like DNA-binding domains"/>
    <property type="match status" value="1"/>
</dbReference>
<comment type="caution">
    <text evidence="9">The sequence shown here is derived from an EMBL/GenBank/DDBJ whole genome shotgun (WGS) entry which is preliminary data.</text>
</comment>
<dbReference type="Proteomes" id="UP000287361">
    <property type="component" value="Unassembled WGS sequence"/>
</dbReference>
<dbReference type="InterPro" id="IPR001387">
    <property type="entry name" value="Cro/C1-type_HTH"/>
</dbReference>
<dbReference type="GO" id="GO:0009432">
    <property type="term" value="P:SOS response"/>
    <property type="evidence" value="ECO:0007669"/>
    <property type="project" value="UniProtKB-KW"/>
</dbReference>
<dbReference type="InterPro" id="IPR050077">
    <property type="entry name" value="LexA_repressor"/>
</dbReference>
<keyword evidence="5" id="KW-0234">DNA repair</keyword>
<dbReference type="PANTHER" id="PTHR33516">
    <property type="entry name" value="LEXA REPRESSOR"/>
    <property type="match status" value="1"/>
</dbReference>
<dbReference type="AlphaFoldDB" id="A0A401LAL0"/>
<dbReference type="GO" id="GO:0003677">
    <property type="term" value="F:DNA binding"/>
    <property type="evidence" value="ECO:0007669"/>
    <property type="project" value="InterPro"/>
</dbReference>
<name>A0A401LAL0_9FIRM</name>
<evidence type="ECO:0000313" key="9">
    <source>
        <dbReference type="EMBL" id="GCB28520.1"/>
    </source>
</evidence>
<dbReference type="OrthoDB" id="1653613at2"/>
<dbReference type="GO" id="GO:0016787">
    <property type="term" value="F:hydrolase activity"/>
    <property type="evidence" value="ECO:0007669"/>
    <property type="project" value="UniProtKB-KW"/>
</dbReference>
<organism evidence="9 10">
    <name type="scientific">Anaerotignum faecicola</name>
    <dbReference type="NCBI Taxonomy" id="2358141"/>
    <lineage>
        <taxon>Bacteria</taxon>
        <taxon>Bacillati</taxon>
        <taxon>Bacillota</taxon>
        <taxon>Clostridia</taxon>
        <taxon>Lachnospirales</taxon>
        <taxon>Anaerotignaceae</taxon>
        <taxon>Anaerotignum</taxon>
    </lineage>
</organism>
<proteinExistence type="inferred from homology"/>
<dbReference type="Pfam" id="PF01381">
    <property type="entry name" value="HTH_3"/>
    <property type="match status" value="1"/>
</dbReference>
<evidence type="ECO:0000259" key="8">
    <source>
        <dbReference type="PROSITE" id="PS50943"/>
    </source>
</evidence>
<evidence type="ECO:0000256" key="7">
    <source>
        <dbReference type="RuleBase" id="RU003991"/>
    </source>
</evidence>
<evidence type="ECO:0000256" key="5">
    <source>
        <dbReference type="ARBA" id="ARBA00023204"/>
    </source>
</evidence>
<dbReference type="InterPro" id="IPR010982">
    <property type="entry name" value="Lambda_DNA-bd_dom_sf"/>
</dbReference>
<keyword evidence="6" id="KW-0742">SOS response</keyword>
<dbReference type="SUPFAM" id="SSF51306">
    <property type="entry name" value="LexA/Signal peptidase"/>
    <property type="match status" value="1"/>
</dbReference>
<gene>
    <name evidence="9" type="ORF">KGMB03357_01810</name>
</gene>
<dbReference type="SMART" id="SM00530">
    <property type="entry name" value="HTH_XRE"/>
    <property type="match status" value="1"/>
</dbReference>
<keyword evidence="2" id="KW-0227">DNA damage</keyword>
<evidence type="ECO:0000256" key="4">
    <source>
        <dbReference type="ARBA" id="ARBA00022813"/>
    </source>
</evidence>
<evidence type="ECO:0000256" key="6">
    <source>
        <dbReference type="ARBA" id="ARBA00023236"/>
    </source>
</evidence>
<dbReference type="InterPro" id="IPR006197">
    <property type="entry name" value="Peptidase_S24_LexA"/>
</dbReference>
<dbReference type="GO" id="GO:0006355">
    <property type="term" value="P:regulation of DNA-templated transcription"/>
    <property type="evidence" value="ECO:0007669"/>
    <property type="project" value="InterPro"/>
</dbReference>
<dbReference type="InterPro" id="IPR015927">
    <property type="entry name" value="Peptidase_S24_S26A/B/C"/>
</dbReference>
<dbReference type="Gene3D" id="1.10.260.40">
    <property type="entry name" value="lambda repressor-like DNA-binding domains"/>
    <property type="match status" value="1"/>
</dbReference>
<sequence>MDNSKTILAKNIRYLMEQKQKTRTELCEALGVKYTTLSDWVNGKTYPRIDKIERMAAYFGVEKSALLEDRNHLPQDAIPYTPRPTKPIPIVGVVNCGMPLLAEDNIEGYIETPLEDLNSGEEYFWLRAKGDSMTNIGIHEGDFLLIRKQSNVDSGDIAVVSVNGDDATLKRVIKKENAIVLQPENPAYEMKIFVGKEMEDVHIRGRLMKLEKRF</sequence>
<dbReference type="PANTHER" id="PTHR33516:SF2">
    <property type="entry name" value="LEXA REPRESSOR-RELATED"/>
    <property type="match status" value="1"/>
</dbReference>
<evidence type="ECO:0000256" key="1">
    <source>
        <dbReference type="ARBA" id="ARBA00007484"/>
    </source>
</evidence>
<dbReference type="EMBL" id="BHVZ01000001">
    <property type="protein sequence ID" value="GCB28520.1"/>
    <property type="molecule type" value="Genomic_DNA"/>
</dbReference>